<evidence type="ECO:0000313" key="2">
    <source>
        <dbReference type="Proteomes" id="UP001230504"/>
    </source>
</evidence>
<dbReference type="Proteomes" id="UP001230504">
    <property type="component" value="Unassembled WGS sequence"/>
</dbReference>
<proteinExistence type="predicted"/>
<keyword evidence="2" id="KW-1185">Reference proteome</keyword>
<gene>
    <name evidence="1" type="ORF">LY79DRAFT_580690</name>
</gene>
<comment type="caution">
    <text evidence="1">The sequence shown here is derived from an EMBL/GenBank/DDBJ whole genome shotgun (WGS) entry which is preliminary data.</text>
</comment>
<dbReference type="RefSeq" id="XP_060413027.1">
    <property type="nucleotide sequence ID" value="XM_060560132.1"/>
</dbReference>
<evidence type="ECO:0000313" key="1">
    <source>
        <dbReference type="EMBL" id="KAK1586059.1"/>
    </source>
</evidence>
<protein>
    <submittedName>
        <fullName evidence="1">Uncharacterized protein</fullName>
    </submittedName>
</protein>
<sequence>MNCEEYGACALCTLVLVYSLAFGCLAVIGNVETTDESAAHFSPRRRKVRSYPRTPDISAFGEPTALPVLASIRASPRSPHSPSCSIVIVLPARAPIRFCTPPGC</sequence>
<organism evidence="1 2">
    <name type="scientific">Colletotrichum navitas</name>
    <dbReference type="NCBI Taxonomy" id="681940"/>
    <lineage>
        <taxon>Eukaryota</taxon>
        <taxon>Fungi</taxon>
        <taxon>Dikarya</taxon>
        <taxon>Ascomycota</taxon>
        <taxon>Pezizomycotina</taxon>
        <taxon>Sordariomycetes</taxon>
        <taxon>Hypocreomycetidae</taxon>
        <taxon>Glomerellales</taxon>
        <taxon>Glomerellaceae</taxon>
        <taxon>Colletotrichum</taxon>
        <taxon>Colletotrichum graminicola species complex</taxon>
    </lineage>
</organism>
<reference evidence="1" key="1">
    <citation type="submission" date="2021-06" db="EMBL/GenBank/DDBJ databases">
        <title>Comparative genomics, transcriptomics and evolutionary studies reveal genomic signatures of adaptation to plant cell wall in hemibiotrophic fungi.</title>
        <authorList>
            <consortium name="DOE Joint Genome Institute"/>
            <person name="Baroncelli R."/>
            <person name="Diaz J.F."/>
            <person name="Benocci T."/>
            <person name="Peng M."/>
            <person name="Battaglia E."/>
            <person name="Haridas S."/>
            <person name="Andreopoulos W."/>
            <person name="Labutti K."/>
            <person name="Pangilinan J."/>
            <person name="Floch G.L."/>
            <person name="Makela M.R."/>
            <person name="Henrissat B."/>
            <person name="Grigoriev I.V."/>
            <person name="Crouch J.A."/>
            <person name="De Vries R.P."/>
            <person name="Sukno S.A."/>
            <person name="Thon M.R."/>
        </authorList>
    </citation>
    <scope>NUCLEOTIDE SEQUENCE</scope>
    <source>
        <strain evidence="1">CBS 125086</strain>
    </source>
</reference>
<dbReference type="GeneID" id="85444372"/>
<dbReference type="AlphaFoldDB" id="A0AAD8V4R9"/>
<name>A0AAD8V4R9_9PEZI</name>
<dbReference type="EMBL" id="JAHLJV010000039">
    <property type="protein sequence ID" value="KAK1586059.1"/>
    <property type="molecule type" value="Genomic_DNA"/>
</dbReference>
<accession>A0AAD8V4R9</accession>